<name>A0A4Y7T4Y3_COPMI</name>
<comment type="caution">
    <text evidence="2">The sequence shown here is derived from an EMBL/GenBank/DDBJ whole genome shotgun (WGS) entry which is preliminary data.</text>
</comment>
<dbReference type="Proteomes" id="UP000298030">
    <property type="component" value="Unassembled WGS sequence"/>
</dbReference>
<dbReference type="AlphaFoldDB" id="A0A4Y7T4Y3"/>
<dbReference type="OrthoDB" id="3006100at2759"/>
<dbReference type="EMBL" id="QPFP01000031">
    <property type="protein sequence ID" value="TEB28662.1"/>
    <property type="molecule type" value="Genomic_DNA"/>
</dbReference>
<proteinExistence type="predicted"/>
<gene>
    <name evidence="2" type="ORF">FA13DRAFT_1690592</name>
</gene>
<evidence type="ECO:0000313" key="2">
    <source>
        <dbReference type="EMBL" id="TEB28662.1"/>
    </source>
</evidence>
<sequence length="626" mass="67018">MEGPLHGSTTDTRLTLTSLPPEILGEIFVQCSSQYPDSPLLLRQVSKSLQAIVHGTPRAWEHLTLHHRNSNDRTSNASSDKARMWFKHSGSCFVHVRVEIEQPSLSIPKLWNAGNACQGTASGPEAKDALTNALAAHVDRIRTLDVLAPSEPEARSLLDALYPSPSASPTFPETLIPATQSISIRISSTTPPNLRLSSLASPSPFPLLPALQSLKLTNHTISFMSAADGCDLGSLRELEIECPIRFQPIRVGEVMGILRRAGRLERLRVESRVVDDDNEAASPSQMTPFSANGVASPIGSAFPSRSSTPPPTPSPSSPSLDPEEDPTPTPTPSLVHLPHLTSLSLRTNAIPALLSHLLLPNLAELKLEDLNGKRRGASAETAGVLRQMLVRMELPNEYRVGKGLRRFEVVGVDVQVPTVPVAVLVPEQQGALAIGAEPGMGSTLRKEGDDATWAWCFKRMVSLEEIAVSKTDVAPVLEVLAPQASSPTSLPQSSQRGSPIEPRPSSPFRSPSSTAVDAQRSGDLDVVCPRLRRCTLSTSSPISPALVDRFAAQRPNVDLKVDVVQDPFFQSLKTGPVDFLSLYCDGPNAATRTAGVGETSGKGGAGTKPARRMGTRPAFGPWVVLA</sequence>
<keyword evidence="3" id="KW-1185">Reference proteome</keyword>
<feature type="region of interest" description="Disordered" evidence="1">
    <location>
        <begin position="275"/>
        <end position="335"/>
    </location>
</feature>
<evidence type="ECO:0000313" key="3">
    <source>
        <dbReference type="Proteomes" id="UP000298030"/>
    </source>
</evidence>
<protein>
    <recommendedName>
        <fullName evidence="4">F-box domain-containing protein</fullName>
    </recommendedName>
</protein>
<feature type="compositionally biased region" description="Polar residues" evidence="1">
    <location>
        <begin position="281"/>
        <end position="290"/>
    </location>
</feature>
<evidence type="ECO:0000256" key="1">
    <source>
        <dbReference type="SAM" id="MobiDB-lite"/>
    </source>
</evidence>
<feature type="compositionally biased region" description="Polar residues" evidence="1">
    <location>
        <begin position="484"/>
        <end position="497"/>
    </location>
</feature>
<evidence type="ECO:0008006" key="4">
    <source>
        <dbReference type="Google" id="ProtNLM"/>
    </source>
</evidence>
<feature type="region of interest" description="Disordered" evidence="1">
    <location>
        <begin position="594"/>
        <end position="613"/>
    </location>
</feature>
<accession>A0A4Y7T4Y3</accession>
<feature type="region of interest" description="Disordered" evidence="1">
    <location>
        <begin position="484"/>
        <end position="521"/>
    </location>
</feature>
<organism evidence="2 3">
    <name type="scientific">Coprinellus micaceus</name>
    <name type="common">Glistening ink-cap mushroom</name>
    <name type="synonym">Coprinus micaceus</name>
    <dbReference type="NCBI Taxonomy" id="71717"/>
    <lineage>
        <taxon>Eukaryota</taxon>
        <taxon>Fungi</taxon>
        <taxon>Dikarya</taxon>
        <taxon>Basidiomycota</taxon>
        <taxon>Agaricomycotina</taxon>
        <taxon>Agaricomycetes</taxon>
        <taxon>Agaricomycetidae</taxon>
        <taxon>Agaricales</taxon>
        <taxon>Agaricineae</taxon>
        <taxon>Psathyrellaceae</taxon>
        <taxon>Coprinellus</taxon>
    </lineage>
</organism>
<reference evidence="2 3" key="1">
    <citation type="journal article" date="2019" name="Nat. Ecol. Evol.">
        <title>Megaphylogeny resolves global patterns of mushroom evolution.</title>
        <authorList>
            <person name="Varga T."/>
            <person name="Krizsan K."/>
            <person name="Foldi C."/>
            <person name="Dima B."/>
            <person name="Sanchez-Garcia M."/>
            <person name="Sanchez-Ramirez S."/>
            <person name="Szollosi G.J."/>
            <person name="Szarkandi J.G."/>
            <person name="Papp V."/>
            <person name="Albert L."/>
            <person name="Andreopoulos W."/>
            <person name="Angelini C."/>
            <person name="Antonin V."/>
            <person name="Barry K.W."/>
            <person name="Bougher N.L."/>
            <person name="Buchanan P."/>
            <person name="Buyck B."/>
            <person name="Bense V."/>
            <person name="Catcheside P."/>
            <person name="Chovatia M."/>
            <person name="Cooper J."/>
            <person name="Damon W."/>
            <person name="Desjardin D."/>
            <person name="Finy P."/>
            <person name="Geml J."/>
            <person name="Haridas S."/>
            <person name="Hughes K."/>
            <person name="Justo A."/>
            <person name="Karasinski D."/>
            <person name="Kautmanova I."/>
            <person name="Kiss B."/>
            <person name="Kocsube S."/>
            <person name="Kotiranta H."/>
            <person name="LaButti K.M."/>
            <person name="Lechner B.E."/>
            <person name="Liimatainen K."/>
            <person name="Lipzen A."/>
            <person name="Lukacs Z."/>
            <person name="Mihaltcheva S."/>
            <person name="Morgado L.N."/>
            <person name="Niskanen T."/>
            <person name="Noordeloos M.E."/>
            <person name="Ohm R.A."/>
            <person name="Ortiz-Santana B."/>
            <person name="Ovrebo C."/>
            <person name="Racz N."/>
            <person name="Riley R."/>
            <person name="Savchenko A."/>
            <person name="Shiryaev A."/>
            <person name="Soop K."/>
            <person name="Spirin V."/>
            <person name="Szebenyi C."/>
            <person name="Tomsovsky M."/>
            <person name="Tulloss R.E."/>
            <person name="Uehling J."/>
            <person name="Grigoriev I.V."/>
            <person name="Vagvolgyi C."/>
            <person name="Papp T."/>
            <person name="Martin F.M."/>
            <person name="Miettinen O."/>
            <person name="Hibbett D.S."/>
            <person name="Nagy L.G."/>
        </authorList>
    </citation>
    <scope>NUCLEOTIDE SEQUENCE [LARGE SCALE GENOMIC DNA]</scope>
    <source>
        <strain evidence="2 3">FP101781</strain>
    </source>
</reference>